<dbReference type="AlphaFoldDB" id="A0A7W3R7A8"/>
<comment type="caution">
    <text evidence="1">The sequence shown here is derived from an EMBL/GenBank/DDBJ whole genome shotgun (WGS) entry which is preliminary data.</text>
</comment>
<accession>A0A7W3R7A8</accession>
<keyword evidence="2" id="KW-1185">Reference proteome</keyword>
<reference evidence="1 2" key="1">
    <citation type="submission" date="2020-08" db="EMBL/GenBank/DDBJ databases">
        <title>Sequencing the genomes of 1000 actinobacteria strains.</title>
        <authorList>
            <person name="Klenk H.-P."/>
        </authorList>
    </citation>
    <scope>NUCLEOTIDE SEQUENCE [LARGE SCALE GENOMIC DNA]</scope>
    <source>
        <strain evidence="1 2">DSM 45823</strain>
    </source>
</reference>
<evidence type="ECO:0000313" key="1">
    <source>
        <dbReference type="EMBL" id="MBA9003043.1"/>
    </source>
</evidence>
<sequence>MLGTVEELAEESRIDPDATQRIVDTRHGRLGIRPYRPGLTDPGTAWPGDLDWAALIVYTGDDAHDASEVYVIPGAHFTQDAFDTGGLLQHVDYQGADQPGVFWVDLQEEDSRRARLAAYWIR</sequence>
<dbReference type="Proteomes" id="UP000539313">
    <property type="component" value="Unassembled WGS sequence"/>
</dbReference>
<evidence type="ECO:0000313" key="2">
    <source>
        <dbReference type="Proteomes" id="UP000539313"/>
    </source>
</evidence>
<dbReference type="EMBL" id="JACJII010000001">
    <property type="protein sequence ID" value="MBA9003043.1"/>
    <property type="molecule type" value="Genomic_DNA"/>
</dbReference>
<protein>
    <submittedName>
        <fullName evidence="1">Uncharacterized protein</fullName>
    </submittedName>
</protein>
<organism evidence="1 2">
    <name type="scientific">Thermomonospora cellulosilytica</name>
    <dbReference type="NCBI Taxonomy" id="1411118"/>
    <lineage>
        <taxon>Bacteria</taxon>
        <taxon>Bacillati</taxon>
        <taxon>Actinomycetota</taxon>
        <taxon>Actinomycetes</taxon>
        <taxon>Streptosporangiales</taxon>
        <taxon>Thermomonosporaceae</taxon>
        <taxon>Thermomonospora</taxon>
    </lineage>
</organism>
<proteinExistence type="predicted"/>
<name>A0A7W3R7A8_9ACTN</name>
<gene>
    <name evidence="1" type="ORF">HNR21_001925</name>
</gene>
<dbReference type="RefSeq" id="WP_182704920.1">
    <property type="nucleotide sequence ID" value="NZ_JACJII010000001.1"/>
</dbReference>